<feature type="domain" description="CAAX prenyl protease 1 N-terminal" evidence="11">
    <location>
        <begin position="58"/>
        <end position="215"/>
    </location>
</feature>
<dbReference type="Pfam" id="PF16491">
    <property type="entry name" value="Peptidase_M48_N"/>
    <property type="match status" value="1"/>
</dbReference>
<feature type="signal peptide" evidence="9">
    <location>
        <begin position="1"/>
        <end position="27"/>
    </location>
</feature>
<evidence type="ECO:0000259" key="10">
    <source>
        <dbReference type="Pfam" id="PF01435"/>
    </source>
</evidence>
<dbReference type="Gene3D" id="3.30.2010.10">
    <property type="entry name" value="Metalloproteases ('zincins'), catalytic domain"/>
    <property type="match status" value="1"/>
</dbReference>
<dbReference type="CDD" id="cd07343">
    <property type="entry name" value="M48A_Zmpste24p_like"/>
    <property type="match status" value="1"/>
</dbReference>
<dbReference type="Pfam" id="PF01435">
    <property type="entry name" value="Peptidase_M48"/>
    <property type="match status" value="1"/>
</dbReference>
<feature type="transmembrane region" description="Helical" evidence="8">
    <location>
        <begin position="339"/>
        <end position="359"/>
    </location>
</feature>
<evidence type="ECO:0000256" key="7">
    <source>
        <dbReference type="PIRSR" id="PIRSR627057-2"/>
    </source>
</evidence>
<keyword evidence="8" id="KW-0812">Transmembrane</keyword>
<feature type="domain" description="Peptidase M48" evidence="10">
    <location>
        <begin position="219"/>
        <end position="424"/>
    </location>
</feature>
<feature type="transmembrane region" description="Helical" evidence="8">
    <location>
        <begin position="186"/>
        <end position="209"/>
    </location>
</feature>
<keyword evidence="8" id="KW-0472">Membrane</keyword>
<sequence>MTRAVRFVLGILLLSAVSAFGQTSATAAAVSPPPNQAAAAQPLDIKAAVDTYLAKMPAAQRARSDAYFEGGYWLILWDFLCTVIVMWLLLRFRWSARMRNLAEHLTRFRPLQTLLYWIQFIVVASVLTFPLGVYEGYFREHKYNLLNQTFGPWMRDQLVGLMASIVLGAILVVPLFGLVRRLGKSWWVWGAVLMIVFAAFVSLIAPVYISPLFNKYKKLEDARIKDPILSMARANGIPATDVYEFDASRQSNRVSANVSGFANTQRISLNDNLLKRCTLPEIQTTMGHEMGHYVLNHEYKGLVMIGVVIVIGFAFLNWGLNSSLARWGEKWEIRGITDVAVLPLAVIWFSLFFFLVTPVTNSISRTMEFEADMYGLNAARQPDAEANVDMLLGEYRKLDPGPVEEFVFYDHPGGRTRITAAMRWKAEHPESVNAEEMARLMFEMK</sequence>
<feature type="transmembrane region" description="Helical" evidence="8">
    <location>
        <begin position="158"/>
        <end position="179"/>
    </location>
</feature>
<keyword evidence="1" id="KW-0645">Protease</keyword>
<dbReference type="Proteomes" id="UP000238701">
    <property type="component" value="Unassembled WGS sequence"/>
</dbReference>
<keyword evidence="4 7" id="KW-0862">Zinc</keyword>
<evidence type="ECO:0000256" key="9">
    <source>
        <dbReference type="SAM" id="SignalP"/>
    </source>
</evidence>
<reference evidence="13" key="1">
    <citation type="submission" date="2018-02" db="EMBL/GenBank/DDBJ databases">
        <authorList>
            <person name="Hausmann B."/>
        </authorList>
    </citation>
    <scope>NUCLEOTIDE SEQUENCE [LARGE SCALE GENOMIC DNA]</scope>
    <source>
        <strain evidence="13">Peat soil MAG SbA1</strain>
    </source>
</reference>
<keyword evidence="2 7" id="KW-0479">Metal-binding</keyword>
<feature type="active site" evidence="6">
    <location>
        <position position="289"/>
    </location>
</feature>
<dbReference type="AlphaFoldDB" id="A0A2U3L6E0"/>
<evidence type="ECO:0000256" key="6">
    <source>
        <dbReference type="PIRSR" id="PIRSR627057-1"/>
    </source>
</evidence>
<keyword evidence="8" id="KW-1133">Transmembrane helix</keyword>
<dbReference type="GO" id="GO:0071586">
    <property type="term" value="P:CAAX-box protein processing"/>
    <property type="evidence" value="ECO:0007669"/>
    <property type="project" value="InterPro"/>
</dbReference>
<feature type="binding site" evidence="7">
    <location>
        <position position="368"/>
    </location>
    <ligand>
        <name>Zn(2+)</name>
        <dbReference type="ChEBI" id="CHEBI:29105"/>
        <note>catalytic</note>
    </ligand>
</feature>
<feature type="chain" id="PRO_5015552180" evidence="9">
    <location>
        <begin position="28"/>
        <end position="445"/>
    </location>
</feature>
<feature type="transmembrane region" description="Helical" evidence="8">
    <location>
        <begin position="299"/>
        <end position="318"/>
    </location>
</feature>
<organism evidence="12 13">
    <name type="scientific">Candidatus Sulfotelmatobacter kueseliae</name>
    <dbReference type="NCBI Taxonomy" id="2042962"/>
    <lineage>
        <taxon>Bacteria</taxon>
        <taxon>Pseudomonadati</taxon>
        <taxon>Acidobacteriota</taxon>
        <taxon>Terriglobia</taxon>
        <taxon>Terriglobales</taxon>
        <taxon>Candidatus Korobacteraceae</taxon>
        <taxon>Candidatus Sulfotelmatobacter</taxon>
    </lineage>
</organism>
<evidence type="ECO:0000256" key="8">
    <source>
        <dbReference type="SAM" id="Phobius"/>
    </source>
</evidence>
<dbReference type="EMBL" id="OMOD01000171">
    <property type="protein sequence ID" value="SPF47400.1"/>
    <property type="molecule type" value="Genomic_DNA"/>
</dbReference>
<keyword evidence="9" id="KW-0732">Signal</keyword>
<comment type="cofactor">
    <cofactor evidence="7">
        <name>Zn(2+)</name>
        <dbReference type="ChEBI" id="CHEBI:29105"/>
    </cofactor>
    <text evidence="7">Binds 1 zinc ion per subunit.</text>
</comment>
<evidence type="ECO:0000256" key="1">
    <source>
        <dbReference type="ARBA" id="ARBA00022670"/>
    </source>
</evidence>
<dbReference type="InterPro" id="IPR001915">
    <property type="entry name" value="Peptidase_M48"/>
</dbReference>
<keyword evidence="3" id="KW-0378">Hydrolase</keyword>
<feature type="binding site" evidence="7">
    <location>
        <position position="292"/>
    </location>
    <ligand>
        <name>Zn(2+)</name>
        <dbReference type="ChEBI" id="CHEBI:29105"/>
        <note>catalytic</note>
    </ligand>
</feature>
<evidence type="ECO:0000256" key="2">
    <source>
        <dbReference type="ARBA" id="ARBA00022723"/>
    </source>
</evidence>
<evidence type="ECO:0000256" key="3">
    <source>
        <dbReference type="ARBA" id="ARBA00022801"/>
    </source>
</evidence>
<feature type="transmembrane region" description="Helical" evidence="8">
    <location>
        <begin position="114"/>
        <end position="138"/>
    </location>
</feature>
<feature type="active site" description="Proton donor" evidence="6">
    <location>
        <position position="372"/>
    </location>
</feature>
<dbReference type="PANTHER" id="PTHR10120">
    <property type="entry name" value="CAAX PRENYL PROTEASE 1"/>
    <property type="match status" value="1"/>
</dbReference>
<evidence type="ECO:0000313" key="12">
    <source>
        <dbReference type="EMBL" id="SPF47400.1"/>
    </source>
</evidence>
<protein>
    <submittedName>
        <fullName evidence="12">STE24 endopeptidase</fullName>
    </submittedName>
</protein>
<dbReference type="GO" id="GO:0046872">
    <property type="term" value="F:metal ion binding"/>
    <property type="evidence" value="ECO:0007669"/>
    <property type="project" value="UniProtKB-KW"/>
</dbReference>
<dbReference type="GO" id="GO:0004222">
    <property type="term" value="F:metalloendopeptidase activity"/>
    <property type="evidence" value="ECO:0007669"/>
    <property type="project" value="InterPro"/>
</dbReference>
<gene>
    <name evidence="12" type="ORF">SBA1_740014</name>
</gene>
<evidence type="ECO:0000256" key="5">
    <source>
        <dbReference type="ARBA" id="ARBA00023049"/>
    </source>
</evidence>
<evidence type="ECO:0000313" key="13">
    <source>
        <dbReference type="Proteomes" id="UP000238701"/>
    </source>
</evidence>
<dbReference type="InterPro" id="IPR027057">
    <property type="entry name" value="CAXX_Prtase_1"/>
</dbReference>
<feature type="binding site" evidence="7">
    <location>
        <position position="288"/>
    </location>
    <ligand>
        <name>Zn(2+)</name>
        <dbReference type="ChEBI" id="CHEBI:29105"/>
        <note>catalytic</note>
    </ligand>
</feature>
<proteinExistence type="predicted"/>
<evidence type="ECO:0000259" key="11">
    <source>
        <dbReference type="Pfam" id="PF16491"/>
    </source>
</evidence>
<evidence type="ECO:0000256" key="4">
    <source>
        <dbReference type="ARBA" id="ARBA00022833"/>
    </source>
</evidence>
<dbReference type="InterPro" id="IPR032456">
    <property type="entry name" value="Peptidase_M48_N"/>
</dbReference>
<keyword evidence="5" id="KW-0482">Metalloprotease</keyword>
<name>A0A2U3L6E0_9BACT</name>
<feature type="transmembrane region" description="Helical" evidence="8">
    <location>
        <begin position="71"/>
        <end position="90"/>
    </location>
</feature>
<accession>A0A2U3L6E0</accession>